<sequence length="127" mass="14167">MVARARRFHDRESYYRAFPWVEDGDADDAPAGSDYTSGDGTCFPDIHGNQWLLTFSRDREFANCAPHGLGRGNLLACRYGSTDILLLAEDIPMHLADDVVHRRLLRPGRVTTLEDVISALRGVTASF</sequence>
<gene>
    <name evidence="1" type="ORF">AN218_22285</name>
</gene>
<organism evidence="1 2">
    <name type="scientific">Streptomyces nanshensis</name>
    <dbReference type="NCBI Taxonomy" id="518642"/>
    <lineage>
        <taxon>Bacteria</taxon>
        <taxon>Bacillati</taxon>
        <taxon>Actinomycetota</taxon>
        <taxon>Actinomycetes</taxon>
        <taxon>Kitasatosporales</taxon>
        <taxon>Streptomycetaceae</taxon>
        <taxon>Streptomyces</taxon>
    </lineage>
</organism>
<evidence type="ECO:0000313" key="2">
    <source>
        <dbReference type="Proteomes" id="UP000176005"/>
    </source>
</evidence>
<dbReference type="Proteomes" id="UP000176005">
    <property type="component" value="Unassembled WGS sequence"/>
</dbReference>
<evidence type="ECO:0000313" key="1">
    <source>
        <dbReference type="EMBL" id="OEV09208.1"/>
    </source>
</evidence>
<proteinExistence type="predicted"/>
<dbReference type="RefSeq" id="WP_070018675.1">
    <property type="nucleotide sequence ID" value="NZ_LJGW01000377.1"/>
</dbReference>
<dbReference type="AlphaFoldDB" id="A0A1E7KZ26"/>
<name>A0A1E7KZ26_9ACTN</name>
<dbReference type="EMBL" id="LJGW01000377">
    <property type="protein sequence ID" value="OEV09208.1"/>
    <property type="molecule type" value="Genomic_DNA"/>
</dbReference>
<keyword evidence="2" id="KW-1185">Reference proteome</keyword>
<comment type="caution">
    <text evidence="1">The sequence shown here is derived from an EMBL/GenBank/DDBJ whole genome shotgun (WGS) entry which is preliminary data.</text>
</comment>
<accession>A0A1E7KZ26</accession>
<reference evidence="1 2" key="1">
    <citation type="journal article" date="2016" name="Front. Microbiol.">
        <title>Comparative Genomics Analysis of Streptomyces Species Reveals Their Adaptation to the Marine Environment and Their Diversity at the Genomic Level.</title>
        <authorList>
            <person name="Tian X."/>
            <person name="Zhang Z."/>
            <person name="Yang T."/>
            <person name="Chen M."/>
            <person name="Li J."/>
            <person name="Chen F."/>
            <person name="Yang J."/>
            <person name="Li W."/>
            <person name="Zhang B."/>
            <person name="Zhang Z."/>
            <person name="Wu J."/>
            <person name="Zhang C."/>
            <person name="Long L."/>
            <person name="Xiao J."/>
        </authorList>
    </citation>
    <scope>NUCLEOTIDE SEQUENCE [LARGE SCALE GENOMIC DNA]</scope>
    <source>
        <strain evidence="1 2">SCSIO 10429</strain>
    </source>
</reference>
<protein>
    <submittedName>
        <fullName evidence="1">Uncharacterized protein</fullName>
    </submittedName>
</protein>